<dbReference type="AlphaFoldDB" id="A0A0F8XNB3"/>
<proteinExistence type="predicted"/>
<accession>A0A0F8XNB3</accession>
<dbReference type="EMBL" id="LAZR01058188">
    <property type="protein sequence ID" value="KKK70443.1"/>
    <property type="molecule type" value="Genomic_DNA"/>
</dbReference>
<name>A0A0F8XNB3_9ZZZZ</name>
<reference evidence="1" key="1">
    <citation type="journal article" date="2015" name="Nature">
        <title>Complex archaea that bridge the gap between prokaryotes and eukaryotes.</title>
        <authorList>
            <person name="Spang A."/>
            <person name="Saw J.H."/>
            <person name="Jorgensen S.L."/>
            <person name="Zaremba-Niedzwiedzka K."/>
            <person name="Martijn J."/>
            <person name="Lind A.E."/>
            <person name="van Eijk R."/>
            <person name="Schleper C."/>
            <person name="Guy L."/>
            <person name="Ettema T.J."/>
        </authorList>
    </citation>
    <scope>NUCLEOTIDE SEQUENCE</scope>
</reference>
<evidence type="ECO:0000313" key="1">
    <source>
        <dbReference type="EMBL" id="KKK70443.1"/>
    </source>
</evidence>
<gene>
    <name evidence="1" type="ORF">LCGC14_2923940</name>
</gene>
<comment type="caution">
    <text evidence="1">The sequence shown here is derived from an EMBL/GenBank/DDBJ whole genome shotgun (WGS) entry which is preliminary data.</text>
</comment>
<feature type="non-terminal residue" evidence="1">
    <location>
        <position position="1"/>
    </location>
</feature>
<sequence length="44" mass="5074">RYNKDKKIKQAVTSITGKQTISDNDIKQFKKLGVNFILVNSDLY</sequence>
<protein>
    <submittedName>
        <fullName evidence="1">Uncharacterized protein</fullName>
    </submittedName>
</protein>
<organism evidence="1">
    <name type="scientific">marine sediment metagenome</name>
    <dbReference type="NCBI Taxonomy" id="412755"/>
    <lineage>
        <taxon>unclassified sequences</taxon>
        <taxon>metagenomes</taxon>
        <taxon>ecological metagenomes</taxon>
    </lineage>
</organism>